<evidence type="ECO:0000313" key="3">
    <source>
        <dbReference type="Proteomes" id="UP000316426"/>
    </source>
</evidence>
<protein>
    <recommendedName>
        <fullName evidence="1">Peptidase S8/S53 domain-containing protein</fullName>
    </recommendedName>
</protein>
<keyword evidence="3" id="KW-1185">Reference proteome</keyword>
<name>A0A518K7A9_9BACT</name>
<dbReference type="RefSeq" id="WP_145111007.1">
    <property type="nucleotide sequence ID" value="NZ_CP036349.1"/>
</dbReference>
<reference evidence="2 3" key="1">
    <citation type="submission" date="2019-02" db="EMBL/GenBank/DDBJ databases">
        <title>Deep-cultivation of Planctomycetes and their phenomic and genomic characterization uncovers novel biology.</title>
        <authorList>
            <person name="Wiegand S."/>
            <person name="Jogler M."/>
            <person name="Boedeker C."/>
            <person name="Pinto D."/>
            <person name="Vollmers J."/>
            <person name="Rivas-Marin E."/>
            <person name="Kohn T."/>
            <person name="Peeters S.H."/>
            <person name="Heuer A."/>
            <person name="Rast P."/>
            <person name="Oberbeckmann S."/>
            <person name="Bunk B."/>
            <person name="Jeske O."/>
            <person name="Meyerdierks A."/>
            <person name="Storesund J.E."/>
            <person name="Kallscheuer N."/>
            <person name="Luecker S."/>
            <person name="Lage O.M."/>
            <person name="Pohl T."/>
            <person name="Merkel B.J."/>
            <person name="Hornburger P."/>
            <person name="Mueller R.-W."/>
            <person name="Bruemmer F."/>
            <person name="Labrenz M."/>
            <person name="Spormann A.M."/>
            <person name="Op den Camp H."/>
            <person name="Overmann J."/>
            <person name="Amann R."/>
            <person name="Jetten M.S.M."/>
            <person name="Mascher T."/>
            <person name="Medema M.H."/>
            <person name="Devos D.P."/>
            <person name="Kaster A.-K."/>
            <person name="Ovreas L."/>
            <person name="Rohde M."/>
            <person name="Galperin M.Y."/>
            <person name="Jogler C."/>
        </authorList>
    </citation>
    <scope>NUCLEOTIDE SEQUENCE [LARGE SCALE GENOMIC DNA]</scope>
    <source>
        <strain evidence="2 3">Spa11</strain>
    </source>
</reference>
<feature type="domain" description="Peptidase S8/S53" evidence="1">
    <location>
        <begin position="274"/>
        <end position="603"/>
    </location>
</feature>
<gene>
    <name evidence="2" type="ORF">Spa11_18460</name>
</gene>
<dbReference type="GO" id="GO:0006508">
    <property type="term" value="P:proteolysis"/>
    <property type="evidence" value="ECO:0007669"/>
    <property type="project" value="InterPro"/>
</dbReference>
<dbReference type="CDD" id="cd04847">
    <property type="entry name" value="Peptidases_S8_Subtilisin_like_2"/>
    <property type="match status" value="1"/>
</dbReference>
<dbReference type="InterPro" id="IPR000209">
    <property type="entry name" value="Peptidase_S8/S53_dom"/>
</dbReference>
<proteinExistence type="predicted"/>
<dbReference type="InterPro" id="IPR036852">
    <property type="entry name" value="Peptidase_S8/S53_dom_sf"/>
</dbReference>
<organism evidence="2 3">
    <name type="scientific">Botrimarina mediterranea</name>
    <dbReference type="NCBI Taxonomy" id="2528022"/>
    <lineage>
        <taxon>Bacteria</taxon>
        <taxon>Pseudomonadati</taxon>
        <taxon>Planctomycetota</taxon>
        <taxon>Planctomycetia</taxon>
        <taxon>Pirellulales</taxon>
        <taxon>Lacipirellulaceae</taxon>
        <taxon>Botrimarina</taxon>
    </lineage>
</organism>
<evidence type="ECO:0000313" key="2">
    <source>
        <dbReference type="EMBL" id="QDV73647.1"/>
    </source>
</evidence>
<dbReference type="Gene3D" id="3.40.50.200">
    <property type="entry name" value="Peptidase S8/S53 domain"/>
    <property type="match status" value="1"/>
</dbReference>
<dbReference type="GO" id="GO:0004252">
    <property type="term" value="F:serine-type endopeptidase activity"/>
    <property type="evidence" value="ECO:0007669"/>
    <property type="project" value="InterPro"/>
</dbReference>
<accession>A0A518K7A9</accession>
<sequence>MDPLRHLFPSVRDAAESYQYPHDVRGSGSFDVPPRDRVPHAEALTLQVEAAENAASSQPVQEGEAAPEGLVLDFRGDPGFKLKLDSLEFRQSGIELRSARTDATGVMHASVFVPHGKTGYFVKRFEQYAREETKKGRPKNQELVESITEIRLATLESFWRDAGEMPSADEPVWWEIWLSDTGRDGEVVGLFRQRAAAQEVAVTDRDLAFPERRVVLAKATRLQLSAIENLFDMLAELRLAKLLPGEFIDLGPTGQGEFVEEAVTRVTVTPPSASVCHLDTGVNRGHPLLEVAIGSQHVLSADPAWSPADPKGHGTEMAGLALYGCLTGLLGSQEPMTLRHCVESVKIMPDGAANDPDLWGSLTIQAAARIEIAAPQRSQRAFSLTVTAEARDDGAPSSWSAAVDQMCAAVDEEAPGRLVLVAAGNLPLELRHEHPNRNLVEGVEDPGQSWNALTVGAFTELVSVRQSAYSGWRPVASRSGELSPASRTSRIWSSRSWPIKPDLLMEGGNVAIDPATGRADFIDDLSLLTTRVHASGAQLTTTGDTSAATALASRFAARLWAEYPSLRAETVRALMVHSARWTEPMLEFADGNKETLLRCCGYGAPDFGRACWSAANAATMVIESSLQPFRKKVTSGAENKRSVSYTSHQMDVHRLPWPTEVLRGLVDAEVRMRVTLSYFIEPSPGRRGWTRKHRYQSHGLRFEVKRPEETLDRFRKRVSKAARDEDEQVDGGGDDREWSIGKQLRCKGSVHSDMWRGTAAQLAASGVIAVYPVTGWWKERPHLNRFDKRASYSLVVSIETDAVDVDLYTPIVNQVAVSIDGYGGP</sequence>
<dbReference type="Proteomes" id="UP000316426">
    <property type="component" value="Chromosome"/>
</dbReference>
<dbReference type="SUPFAM" id="SSF52743">
    <property type="entry name" value="Subtilisin-like"/>
    <property type="match status" value="1"/>
</dbReference>
<dbReference type="Pfam" id="PF00082">
    <property type="entry name" value="Peptidase_S8"/>
    <property type="match status" value="1"/>
</dbReference>
<evidence type="ECO:0000259" key="1">
    <source>
        <dbReference type="Pfam" id="PF00082"/>
    </source>
</evidence>
<dbReference type="EMBL" id="CP036349">
    <property type="protein sequence ID" value="QDV73647.1"/>
    <property type="molecule type" value="Genomic_DNA"/>
</dbReference>
<dbReference type="KEGG" id="bmei:Spa11_18460"/>
<dbReference type="InterPro" id="IPR034074">
    <property type="entry name" value="Y4bN_pept_dom"/>
</dbReference>
<dbReference type="AlphaFoldDB" id="A0A518K7A9"/>